<dbReference type="Proteomes" id="UP000184608">
    <property type="component" value="Unassembled WGS sequence"/>
</dbReference>
<dbReference type="RefSeq" id="WP_073602794.1">
    <property type="nucleotide sequence ID" value="NZ_FQXZ01000009.1"/>
</dbReference>
<feature type="transmembrane region" description="Helical" evidence="1">
    <location>
        <begin position="20"/>
        <end position="38"/>
    </location>
</feature>
<dbReference type="EMBL" id="FQXZ01000009">
    <property type="protein sequence ID" value="SHH95962.1"/>
    <property type="molecule type" value="Genomic_DNA"/>
</dbReference>
<reference evidence="2 3" key="1">
    <citation type="submission" date="2016-11" db="EMBL/GenBank/DDBJ databases">
        <authorList>
            <person name="Jaros S."/>
            <person name="Januszkiewicz K."/>
            <person name="Wedrychowicz H."/>
        </authorList>
    </citation>
    <scope>NUCLEOTIDE SEQUENCE [LARGE SCALE GENOMIC DNA]</scope>
    <source>
        <strain evidence="2 3">CECT 7868</strain>
    </source>
</reference>
<feature type="transmembrane region" description="Helical" evidence="1">
    <location>
        <begin position="50"/>
        <end position="71"/>
    </location>
</feature>
<keyword evidence="1" id="KW-1133">Transmembrane helix</keyword>
<evidence type="ECO:0008006" key="4">
    <source>
        <dbReference type="Google" id="ProtNLM"/>
    </source>
</evidence>
<name>A0A1M5X8I9_9VIBR</name>
<keyword evidence="1" id="KW-0812">Transmembrane</keyword>
<dbReference type="AlphaFoldDB" id="A0A1M5X8I9"/>
<keyword evidence="1" id="KW-0472">Membrane</keyword>
<sequence>MKSELYDTLEKWHRPLDKLAFRLMIMGLGFFHVSLLMWNPHTYADSIGGFNLMVTVFLIWSVCASMVFGVGFKPESVIWKIVFSPYISGLILLIFTTMRLI</sequence>
<keyword evidence="3" id="KW-1185">Reference proteome</keyword>
<evidence type="ECO:0000313" key="3">
    <source>
        <dbReference type="Proteomes" id="UP000184608"/>
    </source>
</evidence>
<gene>
    <name evidence="2" type="ORF">VA7868_01032</name>
</gene>
<feature type="transmembrane region" description="Helical" evidence="1">
    <location>
        <begin position="77"/>
        <end position="95"/>
    </location>
</feature>
<proteinExistence type="predicted"/>
<dbReference type="NCBIfam" id="TIGR02112">
    <property type="entry name" value="cyd_oper_ybgE"/>
    <property type="match status" value="1"/>
</dbReference>
<accession>A0A1M5X8I9</accession>
<dbReference type="Pfam" id="PF09600">
    <property type="entry name" value="Cyd_oper_YbgE"/>
    <property type="match status" value="1"/>
</dbReference>
<dbReference type="STRING" id="1216006.VA7868_01032"/>
<dbReference type="InterPro" id="IPR011846">
    <property type="entry name" value="Cyd_oper_YbgE"/>
</dbReference>
<organism evidence="2 3">
    <name type="scientific">Vibrio aerogenes CECT 7868</name>
    <dbReference type="NCBI Taxonomy" id="1216006"/>
    <lineage>
        <taxon>Bacteria</taxon>
        <taxon>Pseudomonadati</taxon>
        <taxon>Pseudomonadota</taxon>
        <taxon>Gammaproteobacteria</taxon>
        <taxon>Vibrionales</taxon>
        <taxon>Vibrionaceae</taxon>
        <taxon>Vibrio</taxon>
    </lineage>
</organism>
<protein>
    <recommendedName>
        <fullName evidence="4">Cyd operon protein YbgE</fullName>
    </recommendedName>
</protein>
<evidence type="ECO:0000256" key="1">
    <source>
        <dbReference type="SAM" id="Phobius"/>
    </source>
</evidence>
<evidence type="ECO:0000313" key="2">
    <source>
        <dbReference type="EMBL" id="SHH95962.1"/>
    </source>
</evidence>